<evidence type="ECO:0000313" key="1">
    <source>
        <dbReference type="EMBL" id="DAF44784.1"/>
    </source>
</evidence>
<reference evidence="1" key="1">
    <citation type="journal article" date="2021" name="Proc. Natl. Acad. Sci. U.S.A.">
        <title>A Catalog of Tens of Thousands of Viruses from Human Metagenomes Reveals Hidden Associations with Chronic Diseases.</title>
        <authorList>
            <person name="Tisza M.J."/>
            <person name="Buck C.B."/>
        </authorList>
    </citation>
    <scope>NUCLEOTIDE SEQUENCE</scope>
    <source>
        <strain evidence="1">Ct8Lf7</strain>
    </source>
</reference>
<protein>
    <submittedName>
        <fullName evidence="1">Uncharacterized protein</fullName>
    </submittedName>
</protein>
<proteinExistence type="predicted"/>
<accession>A0A8S5S1K4</accession>
<organism evidence="1">
    <name type="scientific">Podoviridae sp. ct8Lf7</name>
    <dbReference type="NCBI Taxonomy" id="2827723"/>
    <lineage>
        <taxon>Viruses</taxon>
        <taxon>Duplodnaviria</taxon>
        <taxon>Heunggongvirae</taxon>
        <taxon>Uroviricota</taxon>
        <taxon>Caudoviricetes</taxon>
    </lineage>
</organism>
<sequence length="224" mass="25251">MTRLEKYLLATATEIIESETTISRYFVVGNIKVRVSDHLSSTSDADLQILIPTNGGTRYIVTIKESSTKFLVWNATQIKDFIPSLQIIKSLKEEIHLKPKPKESTVQKIQLALNNNDTSEGSLTFDGTIIESKLKINKLSSKQRKVLGKSKSTWDISEIGTLPIMLRADLKLQNGSVNEDMQIFLTCTSVTYKEILNIYKIIVVDNNMVPTIKLLQEAYALVMR</sequence>
<dbReference type="EMBL" id="BK032511">
    <property type="protein sequence ID" value="DAF44784.1"/>
    <property type="molecule type" value="Genomic_DNA"/>
</dbReference>
<name>A0A8S5S1K4_9CAUD</name>